<evidence type="ECO:0000313" key="5">
    <source>
        <dbReference type="EMBL" id="MEQ2562696.1"/>
    </source>
</evidence>
<dbReference type="SMART" id="SM00382">
    <property type="entry name" value="AAA"/>
    <property type="match status" value="1"/>
</dbReference>
<name>A0ABV1HKW1_9FIRM</name>
<evidence type="ECO:0000256" key="1">
    <source>
        <dbReference type="ARBA" id="ARBA00022448"/>
    </source>
</evidence>
<keyword evidence="6" id="KW-1185">Reference proteome</keyword>
<evidence type="ECO:0000313" key="6">
    <source>
        <dbReference type="Proteomes" id="UP001437460"/>
    </source>
</evidence>
<protein>
    <submittedName>
        <fullName evidence="5">Oligopeptide/dipeptide ABC transporter ATP-binding protein</fullName>
    </submittedName>
</protein>
<dbReference type="EMBL" id="JBBMFJ010000009">
    <property type="protein sequence ID" value="MEQ2562696.1"/>
    <property type="molecule type" value="Genomic_DNA"/>
</dbReference>
<dbReference type="PROSITE" id="PS50893">
    <property type="entry name" value="ABC_TRANSPORTER_2"/>
    <property type="match status" value="1"/>
</dbReference>
<proteinExistence type="predicted"/>
<dbReference type="Proteomes" id="UP001437460">
    <property type="component" value="Unassembled WGS sequence"/>
</dbReference>
<dbReference type="InterPro" id="IPR050319">
    <property type="entry name" value="ABC_transp_ATP-bind"/>
</dbReference>
<evidence type="ECO:0000259" key="4">
    <source>
        <dbReference type="PROSITE" id="PS50893"/>
    </source>
</evidence>
<dbReference type="Gene3D" id="3.40.50.300">
    <property type="entry name" value="P-loop containing nucleotide triphosphate hydrolases"/>
    <property type="match status" value="1"/>
</dbReference>
<organism evidence="5 6">
    <name type="scientific">Ventrimonas faecis</name>
    <dbReference type="NCBI Taxonomy" id="3133170"/>
    <lineage>
        <taxon>Bacteria</taxon>
        <taxon>Bacillati</taxon>
        <taxon>Bacillota</taxon>
        <taxon>Clostridia</taxon>
        <taxon>Lachnospirales</taxon>
        <taxon>Lachnospiraceae</taxon>
        <taxon>Ventrimonas</taxon>
    </lineage>
</organism>
<dbReference type="InterPro" id="IPR003439">
    <property type="entry name" value="ABC_transporter-like_ATP-bd"/>
</dbReference>
<dbReference type="CDD" id="cd03257">
    <property type="entry name" value="ABC_NikE_OppD_transporters"/>
    <property type="match status" value="1"/>
</dbReference>
<dbReference type="InterPro" id="IPR013563">
    <property type="entry name" value="Oligopep_ABC_C"/>
</dbReference>
<keyword evidence="1" id="KW-0813">Transport</keyword>
<dbReference type="GO" id="GO:0005524">
    <property type="term" value="F:ATP binding"/>
    <property type="evidence" value="ECO:0007669"/>
    <property type="project" value="UniProtKB-KW"/>
</dbReference>
<dbReference type="PANTHER" id="PTHR43776">
    <property type="entry name" value="TRANSPORT ATP-BINDING PROTEIN"/>
    <property type="match status" value="1"/>
</dbReference>
<keyword evidence="2" id="KW-0547">Nucleotide-binding</keyword>
<comment type="caution">
    <text evidence="5">The sequence shown here is derived from an EMBL/GenBank/DDBJ whole genome shotgun (WGS) entry which is preliminary data.</text>
</comment>
<dbReference type="NCBIfam" id="TIGR01727">
    <property type="entry name" value="oligo_HPY"/>
    <property type="match status" value="1"/>
</dbReference>
<dbReference type="Pfam" id="PF00005">
    <property type="entry name" value="ABC_tran"/>
    <property type="match status" value="1"/>
</dbReference>
<accession>A0ABV1HKW1</accession>
<dbReference type="Pfam" id="PF08352">
    <property type="entry name" value="oligo_HPY"/>
    <property type="match status" value="1"/>
</dbReference>
<dbReference type="InterPro" id="IPR017871">
    <property type="entry name" value="ABC_transporter-like_CS"/>
</dbReference>
<feature type="domain" description="ABC transporter" evidence="4">
    <location>
        <begin position="9"/>
        <end position="259"/>
    </location>
</feature>
<sequence>MSEDKKVLLEVQKVKKEFVTSKSLTGKPVKIVHAVDSVDLTIYEGETIGVVGESGCGKSTLGRCILQLIKPTAGHVLYRGEDITKLNKEQMRQMRRKMQLIFQDPYASLNPRMTVLELIMAPLEAFGIGTMEERVQRVKEIMELVGMPENMMNRYPHEFSGGQRQRIVIARALVLNPEFVVCDEPVSALDVSVRAQVLNLIQELKKKKHLTYMFISHDLSVVKYISDRIAVMYLGRIVEIAEKNELYNNPQHPYTKALLSAIPIPDVDNKMKREILTGDVPSPLNPPSGCYFHTRCKYATERCKTECPALHDVGNGHMVACHLN</sequence>
<dbReference type="InterPro" id="IPR003593">
    <property type="entry name" value="AAA+_ATPase"/>
</dbReference>
<dbReference type="SUPFAM" id="SSF52540">
    <property type="entry name" value="P-loop containing nucleoside triphosphate hydrolases"/>
    <property type="match status" value="1"/>
</dbReference>
<evidence type="ECO:0000256" key="2">
    <source>
        <dbReference type="ARBA" id="ARBA00022741"/>
    </source>
</evidence>
<evidence type="ECO:0000256" key="3">
    <source>
        <dbReference type="ARBA" id="ARBA00022840"/>
    </source>
</evidence>
<dbReference type="PROSITE" id="PS00211">
    <property type="entry name" value="ABC_TRANSPORTER_1"/>
    <property type="match status" value="1"/>
</dbReference>
<reference evidence="5 6" key="1">
    <citation type="submission" date="2024-03" db="EMBL/GenBank/DDBJ databases">
        <title>Human intestinal bacterial collection.</title>
        <authorList>
            <person name="Pauvert C."/>
            <person name="Hitch T.C.A."/>
            <person name="Clavel T."/>
        </authorList>
    </citation>
    <scope>NUCLEOTIDE SEQUENCE [LARGE SCALE GENOMIC DNA]</scope>
    <source>
        <strain evidence="5 6">CLA-AP-H27</strain>
    </source>
</reference>
<dbReference type="InterPro" id="IPR027417">
    <property type="entry name" value="P-loop_NTPase"/>
</dbReference>
<keyword evidence="3 5" id="KW-0067">ATP-binding</keyword>
<gene>
    <name evidence="5" type="ORF">WMO41_05925</name>
</gene>
<dbReference type="RefSeq" id="WP_349228965.1">
    <property type="nucleotide sequence ID" value="NZ_JBBMFJ010000009.1"/>
</dbReference>